<proteinExistence type="predicted"/>
<evidence type="ECO:0000256" key="1">
    <source>
        <dbReference type="SAM" id="MobiDB-lite"/>
    </source>
</evidence>
<accession>A0AA88Q939</accession>
<evidence type="ECO:0000313" key="3">
    <source>
        <dbReference type="Proteomes" id="UP001187343"/>
    </source>
</evidence>
<dbReference type="EMBL" id="JAUYZG010000005">
    <property type="protein sequence ID" value="KAK2907399.1"/>
    <property type="molecule type" value="Genomic_DNA"/>
</dbReference>
<sequence>MHSFLQHTGAAASGRTQEVDGPHSGTAIHTATRLQQQTIANVFLADLVGGKWTPQKTVAIRFNEHEASVPGILAKVQDAVGGEEVLILTDGQGNEILDTEGTKGSTYWKQNSRKVFDVPEQQFLEIRSKKRRFSQRDDDSQPPEVLERTEEVVLASQDLPEVAQTIRRLKNVQQSRMHLLA</sequence>
<organism evidence="2 3">
    <name type="scientific">Cirrhinus molitorella</name>
    <name type="common">mud carp</name>
    <dbReference type="NCBI Taxonomy" id="172907"/>
    <lineage>
        <taxon>Eukaryota</taxon>
        <taxon>Metazoa</taxon>
        <taxon>Chordata</taxon>
        <taxon>Craniata</taxon>
        <taxon>Vertebrata</taxon>
        <taxon>Euteleostomi</taxon>
        <taxon>Actinopterygii</taxon>
        <taxon>Neopterygii</taxon>
        <taxon>Teleostei</taxon>
        <taxon>Ostariophysi</taxon>
        <taxon>Cypriniformes</taxon>
        <taxon>Cyprinidae</taxon>
        <taxon>Labeoninae</taxon>
        <taxon>Labeonini</taxon>
        <taxon>Cirrhinus</taxon>
    </lineage>
</organism>
<protein>
    <submittedName>
        <fullName evidence="2">Uncharacterized protein</fullName>
    </submittedName>
</protein>
<dbReference type="Proteomes" id="UP001187343">
    <property type="component" value="Unassembled WGS sequence"/>
</dbReference>
<reference evidence="2" key="1">
    <citation type="submission" date="2023-08" db="EMBL/GenBank/DDBJ databases">
        <title>Chromosome-level Genome Assembly of mud carp (Cirrhinus molitorella).</title>
        <authorList>
            <person name="Liu H."/>
        </authorList>
    </citation>
    <scope>NUCLEOTIDE SEQUENCE</scope>
    <source>
        <strain evidence="2">Prfri</strain>
        <tissue evidence="2">Muscle</tissue>
    </source>
</reference>
<comment type="caution">
    <text evidence="2">The sequence shown here is derived from an EMBL/GenBank/DDBJ whole genome shotgun (WGS) entry which is preliminary data.</text>
</comment>
<evidence type="ECO:0000313" key="2">
    <source>
        <dbReference type="EMBL" id="KAK2907399.1"/>
    </source>
</evidence>
<name>A0AA88Q939_9TELE</name>
<keyword evidence="3" id="KW-1185">Reference proteome</keyword>
<dbReference type="AlphaFoldDB" id="A0AA88Q939"/>
<feature type="region of interest" description="Disordered" evidence="1">
    <location>
        <begin position="1"/>
        <end position="25"/>
    </location>
</feature>
<gene>
    <name evidence="2" type="ORF">Q8A67_006384</name>
</gene>